<keyword evidence="1" id="KW-0694">RNA-binding</keyword>
<evidence type="ECO:0000256" key="1">
    <source>
        <dbReference type="PROSITE-ProRule" id="PRU00117"/>
    </source>
</evidence>
<gene>
    <name evidence="3" type="ORF">VSP0166_LOCUS12208</name>
</gene>
<dbReference type="Pfam" id="PF01713">
    <property type="entry name" value="Smr"/>
    <property type="match status" value="1"/>
</dbReference>
<evidence type="ECO:0000313" key="3">
    <source>
        <dbReference type="EMBL" id="CAE2228699.1"/>
    </source>
</evidence>
<dbReference type="PANTHER" id="PTHR47417">
    <property type="entry name" value="SMR DOMAIN-CONTAINING PROTEIN YPL199C"/>
    <property type="match status" value="1"/>
</dbReference>
<dbReference type="Gene3D" id="3.30.1370.110">
    <property type="match status" value="1"/>
</dbReference>
<dbReference type="PROSITE" id="PS50084">
    <property type="entry name" value="KH_TYPE_1"/>
    <property type="match status" value="2"/>
</dbReference>
<dbReference type="InterPro" id="IPR002625">
    <property type="entry name" value="Smr_dom"/>
</dbReference>
<sequence>MTEATVNVPKKKHSILIGPGGANINRIREACGSGFQITIPGRTDESDEVKLSGTPAQIEIAKEKINELLTPVSRYVMGEVSVPKELHWAVIGEKGKNIQKIKANSSVQAIIVPKVDEVSDIIKIQASTQQQIEQAKQMIESFVSQHQQKTLEADELYKKYRKQTQIHAENRKKYFDAAADAYKAGNRAEAAELSKKGKHEHHKMLKSQNHAAMKIFKAKNKDSLACGNIDLHGLHARESVALVNIYLYKFQKKGRQSATIICGKGLHSEGAAVIKPSIIEFLDSKGFKYVEDVEHGSIVVSF</sequence>
<name>A0A7S4IGH8_9EUKA</name>
<accession>A0A7S4IGH8</accession>
<proteinExistence type="predicted"/>
<dbReference type="InterPro" id="IPR053020">
    <property type="entry name" value="Smr_domain_protein"/>
</dbReference>
<dbReference type="EMBL" id="HBKP01017226">
    <property type="protein sequence ID" value="CAE2228699.1"/>
    <property type="molecule type" value="Transcribed_RNA"/>
</dbReference>
<dbReference type="InterPro" id="IPR013899">
    <property type="entry name" value="DUF1771"/>
</dbReference>
<dbReference type="Pfam" id="PF00013">
    <property type="entry name" value="KH_1"/>
    <property type="match status" value="2"/>
</dbReference>
<dbReference type="CDD" id="cd02394">
    <property type="entry name" value="KH-I_Vigilin_rpt6"/>
    <property type="match status" value="1"/>
</dbReference>
<dbReference type="SMART" id="SM01162">
    <property type="entry name" value="DUF1771"/>
    <property type="match status" value="1"/>
</dbReference>
<dbReference type="Pfam" id="PF08590">
    <property type="entry name" value="DUF1771"/>
    <property type="match status" value="1"/>
</dbReference>
<dbReference type="SUPFAM" id="SSF160443">
    <property type="entry name" value="SMR domain-like"/>
    <property type="match status" value="1"/>
</dbReference>
<dbReference type="InterPro" id="IPR004087">
    <property type="entry name" value="KH_dom"/>
</dbReference>
<dbReference type="SMART" id="SM00463">
    <property type="entry name" value="SMR"/>
    <property type="match status" value="1"/>
</dbReference>
<dbReference type="GO" id="GO:0003723">
    <property type="term" value="F:RNA binding"/>
    <property type="evidence" value="ECO:0007669"/>
    <property type="project" value="UniProtKB-UniRule"/>
</dbReference>
<dbReference type="PROSITE" id="PS50828">
    <property type="entry name" value="SMR"/>
    <property type="match status" value="1"/>
</dbReference>
<dbReference type="Gene3D" id="3.30.1370.10">
    <property type="entry name" value="K Homology domain, type 1"/>
    <property type="match status" value="2"/>
</dbReference>
<dbReference type="PANTHER" id="PTHR47417:SF1">
    <property type="entry name" value="SMR DOMAIN-CONTAINING PROTEIN YPL199C"/>
    <property type="match status" value="1"/>
</dbReference>
<dbReference type="AlphaFoldDB" id="A0A7S4IGH8"/>
<dbReference type="SMART" id="SM00322">
    <property type="entry name" value="KH"/>
    <property type="match status" value="2"/>
</dbReference>
<organism evidence="3">
    <name type="scientific">Vannella robusta</name>
    <dbReference type="NCBI Taxonomy" id="1487602"/>
    <lineage>
        <taxon>Eukaryota</taxon>
        <taxon>Amoebozoa</taxon>
        <taxon>Discosea</taxon>
        <taxon>Flabellinia</taxon>
        <taxon>Vannellidae</taxon>
        <taxon>Vannella</taxon>
    </lineage>
</organism>
<dbReference type="InterPro" id="IPR036063">
    <property type="entry name" value="Smr_dom_sf"/>
</dbReference>
<dbReference type="InterPro" id="IPR004088">
    <property type="entry name" value="KH_dom_type_1"/>
</dbReference>
<feature type="domain" description="Smr" evidence="2">
    <location>
        <begin position="229"/>
        <end position="302"/>
    </location>
</feature>
<evidence type="ECO:0000259" key="2">
    <source>
        <dbReference type="PROSITE" id="PS50828"/>
    </source>
</evidence>
<dbReference type="InterPro" id="IPR036612">
    <property type="entry name" value="KH_dom_type_1_sf"/>
</dbReference>
<reference evidence="3" key="1">
    <citation type="submission" date="2021-01" db="EMBL/GenBank/DDBJ databases">
        <authorList>
            <person name="Corre E."/>
            <person name="Pelletier E."/>
            <person name="Niang G."/>
            <person name="Scheremetjew M."/>
            <person name="Finn R."/>
            <person name="Kale V."/>
            <person name="Holt S."/>
            <person name="Cochrane G."/>
            <person name="Meng A."/>
            <person name="Brown T."/>
            <person name="Cohen L."/>
        </authorList>
    </citation>
    <scope>NUCLEOTIDE SEQUENCE</scope>
    <source>
        <strain evidence="3">DIVA3 518/3/11/1/6</strain>
    </source>
</reference>
<protein>
    <recommendedName>
        <fullName evidence="2">Smr domain-containing protein</fullName>
    </recommendedName>
</protein>
<dbReference type="SUPFAM" id="SSF54791">
    <property type="entry name" value="Eukaryotic type KH-domain (KH-domain type I)"/>
    <property type="match status" value="2"/>
</dbReference>